<organism evidence="3 4">
    <name type="scientific">Cardamine amara subsp. amara</name>
    <dbReference type="NCBI Taxonomy" id="228776"/>
    <lineage>
        <taxon>Eukaryota</taxon>
        <taxon>Viridiplantae</taxon>
        <taxon>Streptophyta</taxon>
        <taxon>Embryophyta</taxon>
        <taxon>Tracheophyta</taxon>
        <taxon>Spermatophyta</taxon>
        <taxon>Magnoliopsida</taxon>
        <taxon>eudicotyledons</taxon>
        <taxon>Gunneridae</taxon>
        <taxon>Pentapetalae</taxon>
        <taxon>rosids</taxon>
        <taxon>malvids</taxon>
        <taxon>Brassicales</taxon>
        <taxon>Brassicaceae</taxon>
        <taxon>Cardamineae</taxon>
        <taxon>Cardamine</taxon>
    </lineage>
</organism>
<dbReference type="InterPro" id="IPR004312">
    <property type="entry name" value="ATHILA_Orf1_C"/>
</dbReference>
<dbReference type="Pfam" id="PF03078">
    <property type="entry name" value="ATHILA"/>
    <property type="match status" value="1"/>
</dbReference>
<comment type="caution">
    <text evidence="3">The sequence shown here is derived from an EMBL/GenBank/DDBJ whole genome shotgun (WGS) entry which is preliminary data.</text>
</comment>
<dbReference type="EMBL" id="JBANAX010000931">
    <property type="protein sequence ID" value="KAL1188172.1"/>
    <property type="molecule type" value="Genomic_DNA"/>
</dbReference>
<evidence type="ECO:0000313" key="3">
    <source>
        <dbReference type="EMBL" id="KAL1188172.1"/>
    </source>
</evidence>
<name>A0ABD0Z0K1_CARAN</name>
<dbReference type="Proteomes" id="UP001558713">
    <property type="component" value="Unassembled WGS sequence"/>
</dbReference>
<evidence type="ECO:0000256" key="1">
    <source>
        <dbReference type="SAM" id="MobiDB-lite"/>
    </source>
</evidence>
<dbReference type="AlphaFoldDB" id="A0ABD0Z0K1"/>
<feature type="compositionally biased region" description="Polar residues" evidence="1">
    <location>
        <begin position="251"/>
        <end position="265"/>
    </location>
</feature>
<feature type="compositionally biased region" description="Basic and acidic residues" evidence="1">
    <location>
        <begin position="332"/>
        <end position="342"/>
    </location>
</feature>
<sequence length="342" mass="39028">MARQFLASCRVYYADENAKVAQEGILTFMCKGMRYKITLTDLCDLYRFWRDATHVTLDTEWGDIKTLWSHIENGEYDTSSSKQTDVRHPAIRYVLHLIASTILCKSDPTKARKSDLMLLLLVIRHMFPAETWRYEIPNTDFNLGAVFAHHLVYLKTKAFNKKQFEHVGSLLTPIFSYFDIILSNATRKTESINMDFVYLKHVTWMKPNNVCVFVDENGKTWNVTLPIDSLRNRKDHTHLYFTTEESLLAQGSSRKLRRGTSSNAAPSAVEDDPVQPPDASIPDSVFPDPPAGYEDDGPMFRRSMRSMLQLIASGTPPTSDHKHYSSPSTDPHTPHTSDDDCV</sequence>
<protein>
    <recommendedName>
        <fullName evidence="2">Arabidopsis retrotransposon Orf1 C-terminal domain-containing protein</fullName>
    </recommendedName>
</protein>
<accession>A0ABD0Z0K1</accession>
<reference evidence="3 4" key="1">
    <citation type="submission" date="2024-04" db="EMBL/GenBank/DDBJ databases">
        <title>Genome assembly C_amara_ONT_v2.</title>
        <authorList>
            <person name="Yant L."/>
            <person name="Moore C."/>
            <person name="Slenker M."/>
        </authorList>
    </citation>
    <scope>NUCLEOTIDE SEQUENCE [LARGE SCALE GENOMIC DNA]</scope>
    <source>
        <tissue evidence="3">Leaf</tissue>
    </source>
</reference>
<feature type="domain" description="Arabidopsis retrotransposon Orf1 C-terminal" evidence="2">
    <location>
        <begin position="4"/>
        <end position="262"/>
    </location>
</feature>
<feature type="region of interest" description="Disordered" evidence="1">
    <location>
        <begin position="251"/>
        <end position="342"/>
    </location>
</feature>
<keyword evidence="4" id="KW-1185">Reference proteome</keyword>
<evidence type="ECO:0000313" key="4">
    <source>
        <dbReference type="Proteomes" id="UP001558713"/>
    </source>
</evidence>
<gene>
    <name evidence="3" type="ORF">V5N11_003201</name>
</gene>
<proteinExistence type="predicted"/>
<evidence type="ECO:0000259" key="2">
    <source>
        <dbReference type="Pfam" id="PF03078"/>
    </source>
</evidence>